<keyword evidence="1" id="KW-1133">Transmembrane helix</keyword>
<accession>A0A953HVI1</accession>
<keyword evidence="1" id="KW-0472">Membrane</keyword>
<evidence type="ECO:0000313" key="3">
    <source>
        <dbReference type="Proteomes" id="UP000753961"/>
    </source>
</evidence>
<dbReference type="PANTHER" id="PTHR40394">
    <property type="entry name" value="LIPOPROTEIN-RELATED"/>
    <property type="match status" value="1"/>
</dbReference>
<feature type="transmembrane region" description="Helical" evidence="1">
    <location>
        <begin position="97"/>
        <end position="119"/>
    </location>
</feature>
<evidence type="ECO:0000313" key="2">
    <source>
        <dbReference type="EMBL" id="MBY5959020.1"/>
    </source>
</evidence>
<protein>
    <submittedName>
        <fullName evidence="2">DUF3341 domain-containing protein</fullName>
    </submittedName>
</protein>
<reference evidence="2" key="1">
    <citation type="submission" date="2021-06" db="EMBL/GenBank/DDBJ databases">
        <title>44 bacteria genomes isolated from Dapeng, Shenzhen.</title>
        <authorList>
            <person name="Zheng W."/>
            <person name="Yu S."/>
            <person name="Huang Y."/>
        </authorList>
    </citation>
    <scope>NUCLEOTIDE SEQUENCE</scope>
    <source>
        <strain evidence="2">DP5N28-2</strain>
    </source>
</reference>
<keyword evidence="1" id="KW-0812">Transmembrane</keyword>
<dbReference type="Proteomes" id="UP000753961">
    <property type="component" value="Unassembled WGS sequence"/>
</dbReference>
<organism evidence="2 3">
    <name type="scientific">Membranihabitans marinus</name>
    <dbReference type="NCBI Taxonomy" id="1227546"/>
    <lineage>
        <taxon>Bacteria</taxon>
        <taxon>Pseudomonadati</taxon>
        <taxon>Bacteroidota</taxon>
        <taxon>Saprospiria</taxon>
        <taxon>Saprospirales</taxon>
        <taxon>Saprospiraceae</taxon>
        <taxon>Membranihabitans</taxon>
    </lineage>
</organism>
<dbReference type="EMBL" id="JAHVHU010000011">
    <property type="protein sequence ID" value="MBY5959020.1"/>
    <property type="molecule type" value="Genomic_DNA"/>
</dbReference>
<dbReference type="Pfam" id="PF11821">
    <property type="entry name" value="ActD"/>
    <property type="match status" value="1"/>
</dbReference>
<name>A0A953HVI1_9BACT</name>
<proteinExistence type="predicted"/>
<keyword evidence="3" id="KW-1185">Reference proteome</keyword>
<evidence type="ECO:0000256" key="1">
    <source>
        <dbReference type="SAM" id="Phobius"/>
    </source>
</evidence>
<gene>
    <name evidence="2" type="ORF">KUV50_12790</name>
</gene>
<dbReference type="PANTHER" id="PTHR40394:SF2">
    <property type="entry name" value="QUINOL:CYTOCHROME C OXIDOREDUCTASE MEMBRANE PROTEIN"/>
    <property type="match status" value="1"/>
</dbReference>
<dbReference type="AlphaFoldDB" id="A0A953HVI1"/>
<dbReference type="InterPro" id="IPR021776">
    <property type="entry name" value="ActD"/>
</dbReference>
<feature type="transmembrane region" description="Helical" evidence="1">
    <location>
        <begin position="56"/>
        <end position="77"/>
    </location>
</feature>
<comment type="caution">
    <text evidence="2">The sequence shown here is derived from an EMBL/GenBank/DDBJ whole genome shotgun (WGS) entry which is preliminary data.</text>
</comment>
<dbReference type="RefSeq" id="WP_222580555.1">
    <property type="nucleotide sequence ID" value="NZ_JAHVHU010000011.1"/>
</dbReference>
<sequence>MENKKILFGLYDDEQILLDAVKEAKDGQLDIYDVYTPFPVHGLDPLLELSESRLHIVGFFFGVVGALTAFLGMTWIFTDEWPMIIGGKPYWSVPAFIPITFELTVLFAAFGMVFVFYAVNGLSPRAHTEVLHPRLTDDRFAIAFDTSVSSNEEISRLEKFFERSGAEVHIKNLK</sequence>